<feature type="transmembrane region" description="Helical" evidence="2">
    <location>
        <begin position="99"/>
        <end position="119"/>
    </location>
</feature>
<comment type="caution">
    <text evidence="3">The sequence shown here is derived from an EMBL/GenBank/DDBJ whole genome shotgun (WGS) entry which is preliminary data.</text>
</comment>
<organism evidence="3 4">
    <name type="scientific">Thyridium curvatum</name>
    <dbReference type="NCBI Taxonomy" id="1093900"/>
    <lineage>
        <taxon>Eukaryota</taxon>
        <taxon>Fungi</taxon>
        <taxon>Dikarya</taxon>
        <taxon>Ascomycota</taxon>
        <taxon>Pezizomycotina</taxon>
        <taxon>Sordariomycetes</taxon>
        <taxon>Sordariomycetidae</taxon>
        <taxon>Thyridiales</taxon>
        <taxon>Thyridiaceae</taxon>
        <taxon>Thyridium</taxon>
    </lineage>
</organism>
<sequence length="282" mass="31498">MGYRLLHRPWRVKNPIYWLMLAELLGLVPILVLFGIAQPDMYRTTMWRIGNANGWNSNPNMILYAYANHRPLPIRMVSNVSLFFFFRPRPPQPPGHLRLTNFNVAISVISLFMLLVKMIGFIMKVWYPLVGGLISLALTALYVASMVGQMGPDHADRDPSKHSSVAWYISHSCAPARAFNAERSCMLAKGTFAVTVYMAFLYVVNTGLAVWALLPNRGLDVEEDEYGGGGGGGDDDNSSGSPTSAKQWEMQPPRTPHGTTVPFTPRTQAFHALDRKLPLRYG</sequence>
<evidence type="ECO:0000313" key="4">
    <source>
        <dbReference type="Proteomes" id="UP000319257"/>
    </source>
</evidence>
<keyword evidence="2" id="KW-1133">Transmembrane helix</keyword>
<dbReference type="InParanoid" id="A0A507BI27"/>
<dbReference type="AlphaFoldDB" id="A0A507BI27"/>
<protein>
    <submittedName>
        <fullName evidence="3">Uncharacterized protein</fullName>
    </submittedName>
</protein>
<accession>A0A507BI27</accession>
<feature type="transmembrane region" description="Helical" evidence="2">
    <location>
        <begin position="192"/>
        <end position="214"/>
    </location>
</feature>
<dbReference type="Proteomes" id="UP000319257">
    <property type="component" value="Unassembled WGS sequence"/>
</dbReference>
<evidence type="ECO:0000313" key="3">
    <source>
        <dbReference type="EMBL" id="TPX19096.1"/>
    </source>
</evidence>
<dbReference type="RefSeq" id="XP_031000807.1">
    <property type="nucleotide sequence ID" value="XM_031133966.1"/>
</dbReference>
<gene>
    <name evidence="3" type="ORF">E0L32_011257</name>
</gene>
<dbReference type="GeneID" id="41978704"/>
<dbReference type="EMBL" id="SKBQ01000101">
    <property type="protein sequence ID" value="TPX19096.1"/>
    <property type="molecule type" value="Genomic_DNA"/>
</dbReference>
<keyword evidence="2" id="KW-0812">Transmembrane</keyword>
<feature type="transmembrane region" description="Helical" evidence="2">
    <location>
        <begin position="125"/>
        <end position="144"/>
    </location>
</feature>
<evidence type="ECO:0000256" key="2">
    <source>
        <dbReference type="SAM" id="Phobius"/>
    </source>
</evidence>
<dbReference type="OrthoDB" id="5352400at2759"/>
<reference evidence="3 4" key="1">
    <citation type="submission" date="2019-06" db="EMBL/GenBank/DDBJ databases">
        <title>Draft genome sequence of the filamentous fungus Phialemoniopsis curvata isolated from diesel fuel.</title>
        <authorList>
            <person name="Varaljay V.A."/>
            <person name="Lyon W.J."/>
            <person name="Crouch A.L."/>
            <person name="Drake C.E."/>
            <person name="Hollomon J.M."/>
            <person name="Nadeau L.J."/>
            <person name="Nunn H.S."/>
            <person name="Stevenson B.S."/>
            <person name="Bojanowski C.L."/>
            <person name="Crookes-Goodson W.J."/>
        </authorList>
    </citation>
    <scope>NUCLEOTIDE SEQUENCE [LARGE SCALE GENOMIC DNA]</scope>
    <source>
        <strain evidence="3 4">D216</strain>
    </source>
</reference>
<name>A0A507BI27_9PEZI</name>
<feature type="region of interest" description="Disordered" evidence="1">
    <location>
        <begin position="224"/>
        <end position="265"/>
    </location>
</feature>
<keyword evidence="4" id="KW-1185">Reference proteome</keyword>
<keyword evidence="2" id="KW-0472">Membrane</keyword>
<proteinExistence type="predicted"/>
<evidence type="ECO:0000256" key="1">
    <source>
        <dbReference type="SAM" id="MobiDB-lite"/>
    </source>
</evidence>
<dbReference type="STRING" id="1093900.A0A507BI27"/>
<feature type="transmembrane region" description="Helical" evidence="2">
    <location>
        <begin position="16"/>
        <end position="37"/>
    </location>
</feature>